<feature type="region of interest" description="Disordered" evidence="1">
    <location>
        <begin position="155"/>
        <end position="233"/>
    </location>
</feature>
<dbReference type="VEuPathDB" id="TriTrypDB:Tc_MARK_2283"/>
<dbReference type="EMBL" id="PRFA01000123">
    <property type="protein sequence ID" value="PWU86385.1"/>
    <property type="molecule type" value="Genomic_DNA"/>
</dbReference>
<dbReference type="VEuPathDB" id="TriTrypDB:TcG_04735"/>
<sequence length="261" mass="28326">MEGTSQLCGLFGDDREITTRSDSCASGDAADYGDGGGDGGNGSDVGAAAVVVDSAASSTRKQASLNSLEQRHMDDDNTMTKRHCYYDCDPEKTTDRPALSNNIWTEVKNVTVMVPTMFTTAGGRQICVREKRHIARGSPYWRLLFECPLHEGAALSSHTDEEEGLNKKKRDEKVEGGEESGAAGPHRGLLPAWRRRPREANTYSTPSLATSLQGPRCRSSPLPPSDERGINEDCGDTSFTFSYSSFTRADGSMIYLSRAPT</sequence>
<dbReference type="VEuPathDB" id="TriTrypDB:TcCL_ESM01501"/>
<dbReference type="VEuPathDB" id="TriTrypDB:TCDM_07152"/>
<evidence type="ECO:0000313" key="2">
    <source>
        <dbReference type="EMBL" id="PWU86385.1"/>
    </source>
</evidence>
<dbReference type="AlphaFoldDB" id="A0A2V2UQ79"/>
<dbReference type="VEuPathDB" id="TriTrypDB:C4B63_123g30"/>
<evidence type="ECO:0000313" key="3">
    <source>
        <dbReference type="Proteomes" id="UP000246121"/>
    </source>
</evidence>
<reference evidence="2 3" key="1">
    <citation type="journal article" date="2018" name="Microb. Genom.">
        <title>Expanding an expanded genome: long-read sequencing of Trypanosoma cruzi.</title>
        <authorList>
            <person name="Berna L."/>
            <person name="Rodriguez M."/>
            <person name="Chiribao M.L."/>
            <person name="Parodi-Talice A."/>
            <person name="Pita S."/>
            <person name="Rijo G."/>
            <person name="Alvarez-Valin F."/>
            <person name="Robello C."/>
        </authorList>
    </citation>
    <scope>NUCLEOTIDE SEQUENCE [LARGE SCALE GENOMIC DNA]</scope>
    <source>
        <strain evidence="2 3">Dm28c</strain>
    </source>
</reference>
<dbReference type="VEuPathDB" id="TriTrypDB:C3747_95g81"/>
<evidence type="ECO:0000256" key="1">
    <source>
        <dbReference type="SAM" id="MobiDB-lite"/>
    </source>
</evidence>
<feature type="region of interest" description="Disordered" evidence="1">
    <location>
        <begin position="19"/>
        <end position="38"/>
    </location>
</feature>
<gene>
    <name evidence="2" type="ORF">C4B63_123g30</name>
</gene>
<organism evidence="2 3">
    <name type="scientific">Trypanosoma cruzi</name>
    <dbReference type="NCBI Taxonomy" id="5693"/>
    <lineage>
        <taxon>Eukaryota</taxon>
        <taxon>Discoba</taxon>
        <taxon>Euglenozoa</taxon>
        <taxon>Kinetoplastea</taxon>
        <taxon>Metakinetoplastina</taxon>
        <taxon>Trypanosomatida</taxon>
        <taxon>Trypanosomatidae</taxon>
        <taxon>Trypanosoma</taxon>
        <taxon>Schizotrypanum</taxon>
    </lineage>
</organism>
<feature type="compositionally biased region" description="Low complexity" evidence="1">
    <location>
        <begin position="21"/>
        <end position="32"/>
    </location>
</feature>
<protein>
    <submittedName>
        <fullName evidence="2">Uncharacterized protein</fullName>
    </submittedName>
</protein>
<accession>A0A2V2UQ79</accession>
<name>A0A2V2UQ79_TRYCR</name>
<comment type="caution">
    <text evidence="2">The sequence shown here is derived from an EMBL/GenBank/DDBJ whole genome shotgun (WGS) entry which is preliminary data.</text>
</comment>
<dbReference type="Proteomes" id="UP000246121">
    <property type="component" value="Unassembled WGS sequence"/>
</dbReference>
<dbReference type="VEuPathDB" id="TriTrypDB:TcCLB.510565.130"/>
<dbReference type="VEuPathDB" id="TriTrypDB:ECC02_007378"/>
<dbReference type="VEuPathDB" id="TriTrypDB:TcBrA4_0096350"/>
<dbReference type="VEuPathDB" id="TriTrypDB:TCSYLVIO_003569"/>
<feature type="compositionally biased region" description="Basic and acidic residues" evidence="1">
    <location>
        <begin position="164"/>
        <end position="176"/>
    </location>
</feature>
<dbReference type="VEuPathDB" id="TriTrypDB:TcYC6_0085750"/>
<dbReference type="VEuPathDB" id="TriTrypDB:BCY84_12084"/>
<proteinExistence type="predicted"/>
<feature type="compositionally biased region" description="Polar residues" evidence="1">
    <location>
        <begin position="201"/>
        <end position="213"/>
    </location>
</feature>